<dbReference type="HOGENOM" id="CLU_1257927_0_0_1"/>
<dbReference type="SUPFAM" id="SSF52833">
    <property type="entry name" value="Thioredoxin-like"/>
    <property type="match status" value="1"/>
</dbReference>
<feature type="chain" id="PRO_5003123323" description="Thioredoxin domain-containing protein" evidence="3">
    <location>
        <begin position="23"/>
        <end position="221"/>
    </location>
</feature>
<dbReference type="PROSITE" id="PS51257">
    <property type="entry name" value="PROKAR_LIPOPROTEIN"/>
    <property type="match status" value="1"/>
</dbReference>
<gene>
    <name evidence="4" type="ORF">SELMODRAFT_448296</name>
</gene>
<accession>D8T683</accession>
<dbReference type="Gene3D" id="3.40.30.10">
    <property type="entry name" value="Glutaredoxin"/>
    <property type="match status" value="1"/>
</dbReference>
<keyword evidence="2" id="KW-0472">Membrane</keyword>
<dbReference type="OrthoDB" id="1928646at2759"/>
<dbReference type="EMBL" id="GL377679">
    <property type="protein sequence ID" value="EFJ07868.1"/>
    <property type="molecule type" value="Genomic_DNA"/>
</dbReference>
<dbReference type="PANTHER" id="PTHR19991:SF2">
    <property type="entry name" value="GH08893P"/>
    <property type="match status" value="1"/>
</dbReference>
<feature type="transmembrane region" description="Helical" evidence="2">
    <location>
        <begin position="179"/>
        <end position="202"/>
    </location>
</feature>
<dbReference type="PANTHER" id="PTHR19991">
    <property type="entry name" value="L 2 01289"/>
    <property type="match status" value="1"/>
</dbReference>
<protein>
    <recommendedName>
        <fullName evidence="6">Thioredoxin domain-containing protein</fullName>
    </recommendedName>
</protein>
<feature type="compositionally biased region" description="Basic residues" evidence="1">
    <location>
        <begin position="205"/>
        <end position="221"/>
    </location>
</feature>
<keyword evidence="3" id="KW-0732">Signal</keyword>
<dbReference type="InParanoid" id="D8T683"/>
<keyword evidence="5" id="KW-1185">Reference proteome</keyword>
<dbReference type="STRING" id="88036.D8T683"/>
<dbReference type="CDD" id="cd02961">
    <property type="entry name" value="PDI_a_family"/>
    <property type="match status" value="1"/>
</dbReference>
<evidence type="ECO:0000313" key="5">
    <source>
        <dbReference type="Proteomes" id="UP000001514"/>
    </source>
</evidence>
<dbReference type="InterPro" id="IPR036249">
    <property type="entry name" value="Thioredoxin-like_sf"/>
</dbReference>
<feature type="region of interest" description="Disordered" evidence="1">
    <location>
        <begin position="202"/>
        <end position="221"/>
    </location>
</feature>
<reference evidence="4 5" key="1">
    <citation type="journal article" date="2011" name="Science">
        <title>The Selaginella genome identifies genetic changes associated with the evolution of vascular plants.</title>
        <authorList>
            <person name="Banks J.A."/>
            <person name="Nishiyama T."/>
            <person name="Hasebe M."/>
            <person name="Bowman J.L."/>
            <person name="Gribskov M."/>
            <person name="dePamphilis C."/>
            <person name="Albert V.A."/>
            <person name="Aono N."/>
            <person name="Aoyama T."/>
            <person name="Ambrose B.A."/>
            <person name="Ashton N.W."/>
            <person name="Axtell M.J."/>
            <person name="Barker E."/>
            <person name="Barker M.S."/>
            <person name="Bennetzen J.L."/>
            <person name="Bonawitz N.D."/>
            <person name="Chapple C."/>
            <person name="Cheng C."/>
            <person name="Correa L.G."/>
            <person name="Dacre M."/>
            <person name="DeBarry J."/>
            <person name="Dreyer I."/>
            <person name="Elias M."/>
            <person name="Engstrom E.M."/>
            <person name="Estelle M."/>
            <person name="Feng L."/>
            <person name="Finet C."/>
            <person name="Floyd S.K."/>
            <person name="Frommer W.B."/>
            <person name="Fujita T."/>
            <person name="Gramzow L."/>
            <person name="Gutensohn M."/>
            <person name="Harholt J."/>
            <person name="Hattori M."/>
            <person name="Heyl A."/>
            <person name="Hirai T."/>
            <person name="Hiwatashi Y."/>
            <person name="Ishikawa M."/>
            <person name="Iwata M."/>
            <person name="Karol K.G."/>
            <person name="Koehler B."/>
            <person name="Kolukisaoglu U."/>
            <person name="Kubo M."/>
            <person name="Kurata T."/>
            <person name="Lalonde S."/>
            <person name="Li K."/>
            <person name="Li Y."/>
            <person name="Litt A."/>
            <person name="Lyons E."/>
            <person name="Manning G."/>
            <person name="Maruyama T."/>
            <person name="Michael T.P."/>
            <person name="Mikami K."/>
            <person name="Miyazaki S."/>
            <person name="Morinaga S."/>
            <person name="Murata T."/>
            <person name="Mueller-Roeber B."/>
            <person name="Nelson D.R."/>
            <person name="Obara M."/>
            <person name="Oguri Y."/>
            <person name="Olmstead R.G."/>
            <person name="Onodera N."/>
            <person name="Petersen B.L."/>
            <person name="Pils B."/>
            <person name="Prigge M."/>
            <person name="Rensing S.A."/>
            <person name="Riano-Pachon D.M."/>
            <person name="Roberts A.W."/>
            <person name="Sato Y."/>
            <person name="Scheller H.V."/>
            <person name="Schulz B."/>
            <person name="Schulz C."/>
            <person name="Shakirov E.V."/>
            <person name="Shibagaki N."/>
            <person name="Shinohara N."/>
            <person name="Shippen D.E."/>
            <person name="Soerensen I."/>
            <person name="Sotooka R."/>
            <person name="Sugimoto N."/>
            <person name="Sugita M."/>
            <person name="Sumikawa N."/>
            <person name="Tanurdzic M."/>
            <person name="Theissen G."/>
            <person name="Ulvskov P."/>
            <person name="Wakazuki S."/>
            <person name="Weng J.K."/>
            <person name="Willats W.W."/>
            <person name="Wipf D."/>
            <person name="Wolf P.G."/>
            <person name="Yang L."/>
            <person name="Zimmer A.D."/>
            <person name="Zhu Q."/>
            <person name="Mitros T."/>
            <person name="Hellsten U."/>
            <person name="Loque D."/>
            <person name="Otillar R."/>
            <person name="Salamov A."/>
            <person name="Schmutz J."/>
            <person name="Shapiro H."/>
            <person name="Lindquist E."/>
            <person name="Lucas S."/>
            <person name="Rokhsar D."/>
            <person name="Grigoriev I.V."/>
        </authorList>
    </citation>
    <scope>NUCLEOTIDE SEQUENCE [LARGE SCALE GENOMIC DNA]</scope>
</reference>
<evidence type="ECO:0000256" key="1">
    <source>
        <dbReference type="SAM" id="MobiDB-lite"/>
    </source>
</evidence>
<evidence type="ECO:0000313" key="4">
    <source>
        <dbReference type="EMBL" id="EFJ07868.1"/>
    </source>
</evidence>
<dbReference type="OMA" id="WTAETIS"/>
<proteinExistence type="predicted"/>
<keyword evidence="2" id="KW-0812">Transmembrane</keyword>
<evidence type="ECO:0000256" key="3">
    <source>
        <dbReference type="SAM" id="SignalP"/>
    </source>
</evidence>
<dbReference type="AlphaFoldDB" id="D8T683"/>
<name>D8T683_SELML</name>
<evidence type="ECO:0000256" key="2">
    <source>
        <dbReference type="SAM" id="Phobius"/>
    </source>
</evidence>
<dbReference type="Proteomes" id="UP000001514">
    <property type="component" value="Unassembled WGS sequence"/>
</dbReference>
<dbReference type="Gramene" id="EFJ07868">
    <property type="protein sequence ID" value="EFJ07868"/>
    <property type="gene ID" value="SELMODRAFT_448296"/>
</dbReference>
<sequence>MERPVLLLLLLLLVFVAAGACAAAGDDAVEGPHLLYLSDRNFEHDTQAATGQTTGSWLVLFTDPDFEGGKDAELALRKLLEETRDGHPLFAKVDVAKSPKTRKRFSITNPPQLKLFHDRRMFDYSGDWTAETISEFVKQGWKETRAEEVPPEAALGGDLMEAFQHKYSQALQFLGSHPMALAVAGTMVAVAGYSITSGILGGNGKARRRSGKKSARGRKKD</sequence>
<organism evidence="5">
    <name type="scientific">Selaginella moellendorffii</name>
    <name type="common">Spikemoss</name>
    <dbReference type="NCBI Taxonomy" id="88036"/>
    <lineage>
        <taxon>Eukaryota</taxon>
        <taxon>Viridiplantae</taxon>
        <taxon>Streptophyta</taxon>
        <taxon>Embryophyta</taxon>
        <taxon>Tracheophyta</taxon>
        <taxon>Lycopodiopsida</taxon>
        <taxon>Selaginellales</taxon>
        <taxon>Selaginellaceae</taxon>
        <taxon>Selaginella</taxon>
    </lineage>
</organism>
<dbReference type="eggNOG" id="ENOG502SENZ">
    <property type="taxonomic scope" value="Eukaryota"/>
</dbReference>
<evidence type="ECO:0008006" key="6">
    <source>
        <dbReference type="Google" id="ProtNLM"/>
    </source>
</evidence>
<keyword evidence="2" id="KW-1133">Transmembrane helix</keyword>
<feature type="signal peptide" evidence="3">
    <location>
        <begin position="1"/>
        <end position="22"/>
    </location>
</feature>
<dbReference type="KEGG" id="smo:SELMODRAFT_448296"/>